<evidence type="ECO:0000313" key="2">
    <source>
        <dbReference type="Proteomes" id="UP001239397"/>
    </source>
</evidence>
<dbReference type="AlphaFoldDB" id="A0A9Y2JZ10"/>
<dbReference type="InterPro" id="IPR026002">
    <property type="entry name" value="ATC_hydrolase-like"/>
</dbReference>
<dbReference type="Pfam" id="PF14196">
    <property type="entry name" value="ATC_hydrolase"/>
    <property type="match status" value="1"/>
</dbReference>
<name>A0A9Y2JZ10_9PSEU</name>
<dbReference type="KEGG" id="amog:QRX60_20645"/>
<evidence type="ECO:0000313" key="1">
    <source>
        <dbReference type="EMBL" id="WIY06127.1"/>
    </source>
</evidence>
<reference evidence="1 2" key="1">
    <citation type="submission" date="2023-06" db="EMBL/GenBank/DDBJ databases">
        <authorList>
            <person name="Oyuntsetseg B."/>
            <person name="Kim S.B."/>
        </authorList>
    </citation>
    <scope>NUCLEOTIDE SEQUENCE [LARGE SCALE GENOMIC DNA]</scope>
    <source>
        <strain evidence="1 2">4-36</strain>
    </source>
</reference>
<keyword evidence="2" id="KW-1185">Reference proteome</keyword>
<dbReference type="GO" id="GO:0016787">
    <property type="term" value="F:hydrolase activity"/>
    <property type="evidence" value="ECO:0007669"/>
    <property type="project" value="UniProtKB-KW"/>
</dbReference>
<protein>
    <submittedName>
        <fullName evidence="1">L-2-amino-thiazoline-4-carboxylic acid hydrolase</fullName>
    </submittedName>
</protein>
<proteinExistence type="predicted"/>
<sequence>MPTDHESETDAVVEAFYEHIGAPIRARHEELVEANRHLEVDEPARHNVRMTLALVAAYEHLEPELGRERAIETIRKAFVEPLGRYVREGTRAMLDAAPDPFEAMVAVAKARESTSFGAGFTFRHPVDDGTRFFQDVHRCHYHDVLVANGAAELTPVMCAFDANWIEAIDPPEHGFRFDRATTIGLGGTHCPFHFSRYDVRSSQS</sequence>
<accession>A0A9Y2JZ10</accession>
<keyword evidence="1" id="KW-0378">Hydrolase</keyword>
<dbReference type="RefSeq" id="WP_286002393.1">
    <property type="nucleotide sequence ID" value="NZ_CP127295.1"/>
</dbReference>
<organism evidence="1 2">
    <name type="scientific">Amycolatopsis mongoliensis</name>
    <dbReference type="NCBI Taxonomy" id="715475"/>
    <lineage>
        <taxon>Bacteria</taxon>
        <taxon>Bacillati</taxon>
        <taxon>Actinomycetota</taxon>
        <taxon>Actinomycetes</taxon>
        <taxon>Pseudonocardiales</taxon>
        <taxon>Pseudonocardiaceae</taxon>
        <taxon>Amycolatopsis</taxon>
    </lineage>
</organism>
<dbReference type="Proteomes" id="UP001239397">
    <property type="component" value="Chromosome"/>
</dbReference>
<dbReference type="EMBL" id="CP127295">
    <property type="protein sequence ID" value="WIY06127.1"/>
    <property type="molecule type" value="Genomic_DNA"/>
</dbReference>
<gene>
    <name evidence="1" type="ORF">QRX60_20645</name>
</gene>